<keyword evidence="1" id="KW-0472">Membrane</keyword>
<protein>
    <recommendedName>
        <fullName evidence="5">SH3b domain-containing protein</fullName>
    </recommendedName>
</protein>
<feature type="transmembrane region" description="Helical" evidence="1">
    <location>
        <begin position="603"/>
        <end position="627"/>
    </location>
</feature>
<dbReference type="AlphaFoldDB" id="A0A0G1RJT1"/>
<evidence type="ECO:0008006" key="5">
    <source>
        <dbReference type="Google" id="ProtNLM"/>
    </source>
</evidence>
<proteinExistence type="predicted"/>
<feature type="transmembrane region" description="Helical" evidence="1">
    <location>
        <begin position="648"/>
        <end position="667"/>
    </location>
</feature>
<keyword evidence="2" id="KW-0732">Signal</keyword>
<dbReference type="EMBL" id="LCNO01000017">
    <property type="protein sequence ID" value="KKU57396.1"/>
    <property type="molecule type" value="Genomic_DNA"/>
</dbReference>
<feature type="chain" id="PRO_5002539447" description="SH3b domain-containing protein" evidence="2">
    <location>
        <begin position="28"/>
        <end position="752"/>
    </location>
</feature>
<reference evidence="3 4" key="1">
    <citation type="journal article" date="2015" name="Nature">
        <title>rRNA introns, odd ribosomes, and small enigmatic genomes across a large radiation of phyla.</title>
        <authorList>
            <person name="Brown C.T."/>
            <person name="Hug L.A."/>
            <person name="Thomas B.C."/>
            <person name="Sharon I."/>
            <person name="Castelle C.J."/>
            <person name="Singh A."/>
            <person name="Wilkins M.J."/>
            <person name="Williams K.H."/>
            <person name="Banfield J.F."/>
        </authorList>
    </citation>
    <scope>NUCLEOTIDE SEQUENCE [LARGE SCALE GENOMIC DNA]</scope>
</reference>
<name>A0A0G1RJT1_9BACT</name>
<evidence type="ECO:0000256" key="1">
    <source>
        <dbReference type="SAM" id="Phobius"/>
    </source>
</evidence>
<accession>A0A0G1RJT1</accession>
<keyword evidence="1" id="KW-1133">Transmembrane helix</keyword>
<sequence length="752" mass="80952">MVTTKHKSLIVVTLVGAALISATGVGAAAGSIQSCTVSSSCTVGEFVYDDEYTPVTGGTCIITARDPNGVVYIDPTAMTYTSDGWFSYQFTAPTTTGYYRAQVCCTIGTEYMCLDKSWEVVAAAASVPSAGDIASAVWGYSSRTMSGFGTLAADVWNRIPRTLTAGSVESADLTKIKQTGDANRLLLERLVNKPIIQNFIEEDIPEVGTKIEETRTVANQLFMSGQFVVSKTGVVSLKWGQLTDSELSKSMVEIGKTLGEETDSVATNTMFGQLASLKAAWGWKELDIAYDQAKAVKQAMADRRFSGVKSLTSFAAALEKAVGSVVARVDEVEKLAAVLEEKQIEADKMLAGGATQTRVDQLVKAVLAVNRLPKVERALAPSFAADTSEKRLKNRVLAVRGLIGANKKFLAKGMTGSVDYTWLEVGSIVFKSLVTNPSLLISQTVELKYYLPEEIKKEDILQTDAGLEVKFDAEKNQYYVEGQYLLKPGESRTLAVRTTDIWIISQEMVDSVRKQAVELARPLEKTAYFAQSITLKSDIDVALDKVLALQKTAVTPEQKIRAYREAQIEMNGAADKMDKLKDLVTQASASTNLFGFVGGSQTMAVWGLIIILVAGFVFLAIYMRTLNGGGGEVKMEEPKVYRTGQGKMAIAVLVGVLTAGMTGMVSWKVNSGPAPMVLGVGGPDIVRVIVPTGGTVNVLLSTSVKSGVVARLNMSTEAIRLAQDAKWVQVAAEDQSWQGWVAREFVVESGGE</sequence>
<dbReference type="STRING" id="1618358.UX80_C0017G0014"/>
<evidence type="ECO:0000256" key="2">
    <source>
        <dbReference type="SAM" id="SignalP"/>
    </source>
</evidence>
<evidence type="ECO:0000313" key="3">
    <source>
        <dbReference type="EMBL" id="KKU57396.1"/>
    </source>
</evidence>
<keyword evidence="1" id="KW-0812">Transmembrane</keyword>
<feature type="signal peptide" evidence="2">
    <location>
        <begin position="1"/>
        <end position="27"/>
    </location>
</feature>
<dbReference type="Proteomes" id="UP000034307">
    <property type="component" value="Unassembled WGS sequence"/>
</dbReference>
<organism evidence="3 4">
    <name type="scientific">Candidatus Amesbacteria bacterium GW2011_GWA2_47_11b</name>
    <dbReference type="NCBI Taxonomy" id="1618358"/>
    <lineage>
        <taxon>Bacteria</taxon>
        <taxon>Candidatus Amesiibacteriota</taxon>
    </lineage>
</organism>
<gene>
    <name evidence="3" type="ORF">UX80_C0017G0014</name>
</gene>
<dbReference type="PROSITE" id="PS51257">
    <property type="entry name" value="PROKAR_LIPOPROTEIN"/>
    <property type="match status" value="1"/>
</dbReference>
<comment type="caution">
    <text evidence="3">The sequence shown here is derived from an EMBL/GenBank/DDBJ whole genome shotgun (WGS) entry which is preliminary data.</text>
</comment>
<evidence type="ECO:0000313" key="4">
    <source>
        <dbReference type="Proteomes" id="UP000034307"/>
    </source>
</evidence>